<dbReference type="SUPFAM" id="SSF75005">
    <property type="entry name" value="Arabinanase/levansucrase/invertase"/>
    <property type="match status" value="1"/>
</dbReference>
<reference evidence="2" key="1">
    <citation type="journal article" date="2014" name="Int. J. Syst. Evol. Microbiol.">
        <title>Complete genome sequence of Corynebacterium casei LMG S-19264T (=DSM 44701T), isolated from a smear-ripened cheese.</title>
        <authorList>
            <consortium name="US DOE Joint Genome Institute (JGI-PGF)"/>
            <person name="Walter F."/>
            <person name="Albersmeier A."/>
            <person name="Kalinowski J."/>
            <person name="Ruckert C."/>
        </authorList>
    </citation>
    <scope>NUCLEOTIDE SEQUENCE</scope>
    <source>
        <strain evidence="2">CGMCC 4.7679</strain>
    </source>
</reference>
<dbReference type="AlphaFoldDB" id="A0A8H9J0W0"/>
<gene>
    <name evidence="2" type="ORF">GCM10017566_50800</name>
</gene>
<dbReference type="InterPro" id="IPR023296">
    <property type="entry name" value="Glyco_hydro_beta-prop_sf"/>
</dbReference>
<dbReference type="EMBL" id="BNAV01000008">
    <property type="protein sequence ID" value="GHF70808.1"/>
    <property type="molecule type" value="Genomic_DNA"/>
</dbReference>
<evidence type="ECO:0000313" key="2">
    <source>
        <dbReference type="EMBL" id="GHF70808.1"/>
    </source>
</evidence>
<dbReference type="Gene3D" id="2.115.10.20">
    <property type="entry name" value="Glycosyl hydrolase domain, family 43"/>
    <property type="match status" value="1"/>
</dbReference>
<evidence type="ECO:0000256" key="1">
    <source>
        <dbReference type="SAM" id="SignalP"/>
    </source>
</evidence>
<sequence length="346" mass="36013">MALLVALTVLASLACRTASAAAGADFTLTGLDLHDGKLVQTGSTYYLYGTEYGCGFTWGQAGTPWCGFGVSTSTDKVTWSAATILFSPHDIDSWTGTTWTVECGSTGAGCFNPRMIQRTGWGADDGSWLLWFNAPADYNRSGANAYYALSCTGPAGPCGSPHKPSLSVCGGNGDFDVLTRTGAGPVLLCTQADQTLSSEQLDQWGTDGTGAGANDLAGLTAVESPSAYHDTAHDLWIMTYSDPNCGYCSGDGTGYATATSPLGPWTAPANSGVSAPATGRRDLSATSCGGQPRAVSFVDGRPYQGIDLWNGSLDETAAPVHFEQLVYTAPSPAAAPWQPFRPWTCD</sequence>
<evidence type="ECO:0008006" key="4">
    <source>
        <dbReference type="Google" id="ProtNLM"/>
    </source>
</evidence>
<reference evidence="2" key="2">
    <citation type="submission" date="2020-09" db="EMBL/GenBank/DDBJ databases">
        <authorList>
            <person name="Sun Q."/>
            <person name="Zhou Y."/>
        </authorList>
    </citation>
    <scope>NUCLEOTIDE SEQUENCE</scope>
    <source>
        <strain evidence="2">CGMCC 4.7679</strain>
    </source>
</reference>
<accession>A0A8H9J0W0</accession>
<keyword evidence="1" id="KW-0732">Signal</keyword>
<proteinExistence type="predicted"/>
<keyword evidence="3" id="KW-1185">Reference proteome</keyword>
<protein>
    <recommendedName>
        <fullName evidence="4">Family 43 glycosylhydrolase</fullName>
    </recommendedName>
</protein>
<organism evidence="2 3">
    <name type="scientific">Amycolatopsis bartoniae</name>
    <dbReference type="NCBI Taxonomy" id="941986"/>
    <lineage>
        <taxon>Bacteria</taxon>
        <taxon>Bacillati</taxon>
        <taxon>Actinomycetota</taxon>
        <taxon>Actinomycetes</taxon>
        <taxon>Pseudonocardiales</taxon>
        <taxon>Pseudonocardiaceae</taxon>
        <taxon>Amycolatopsis</taxon>
    </lineage>
</organism>
<name>A0A8H9J0W0_9PSEU</name>
<evidence type="ECO:0000313" key="3">
    <source>
        <dbReference type="Proteomes" id="UP000658656"/>
    </source>
</evidence>
<comment type="caution">
    <text evidence="2">The sequence shown here is derived from an EMBL/GenBank/DDBJ whole genome shotgun (WGS) entry which is preliminary data.</text>
</comment>
<feature type="signal peptide" evidence="1">
    <location>
        <begin position="1"/>
        <end position="20"/>
    </location>
</feature>
<dbReference type="Proteomes" id="UP000658656">
    <property type="component" value="Unassembled WGS sequence"/>
</dbReference>
<feature type="chain" id="PRO_5034339178" description="Family 43 glycosylhydrolase" evidence="1">
    <location>
        <begin position="21"/>
        <end position="346"/>
    </location>
</feature>